<sequence>MALLRRTAASGLRLSEIIWSHYEVDHLPDAHGSLDSLRSPHVWNTANNSQR</sequence>
<protein>
    <submittedName>
        <fullName evidence="2">Uncharacterized protein</fullName>
    </submittedName>
</protein>
<dbReference type="AlphaFoldDB" id="K5VWR2"/>
<dbReference type="InParanoid" id="K5VWR2"/>
<dbReference type="Proteomes" id="UP000008370">
    <property type="component" value="Unassembled WGS sequence"/>
</dbReference>
<name>K5VWR2_PHACS</name>
<dbReference type="KEGG" id="pco:PHACADRAFT_256993"/>
<accession>K5VWR2</accession>
<dbReference type="RefSeq" id="XP_007396297.1">
    <property type="nucleotide sequence ID" value="XM_007396235.1"/>
</dbReference>
<keyword evidence="3" id="KW-1185">Reference proteome</keyword>
<evidence type="ECO:0000313" key="3">
    <source>
        <dbReference type="Proteomes" id="UP000008370"/>
    </source>
</evidence>
<gene>
    <name evidence="2" type="ORF">PHACADRAFT_256993</name>
</gene>
<organism evidence="2 3">
    <name type="scientific">Phanerochaete carnosa (strain HHB-10118-sp)</name>
    <name type="common">White-rot fungus</name>
    <name type="synonym">Peniophora carnosa</name>
    <dbReference type="NCBI Taxonomy" id="650164"/>
    <lineage>
        <taxon>Eukaryota</taxon>
        <taxon>Fungi</taxon>
        <taxon>Dikarya</taxon>
        <taxon>Basidiomycota</taxon>
        <taxon>Agaricomycotina</taxon>
        <taxon>Agaricomycetes</taxon>
        <taxon>Polyporales</taxon>
        <taxon>Phanerochaetaceae</taxon>
        <taxon>Phanerochaete</taxon>
    </lineage>
</organism>
<proteinExistence type="predicted"/>
<dbReference type="GeneID" id="18916719"/>
<evidence type="ECO:0000313" key="2">
    <source>
        <dbReference type="EMBL" id="EKM55993.1"/>
    </source>
</evidence>
<reference evidence="2 3" key="1">
    <citation type="journal article" date="2012" name="BMC Genomics">
        <title>Comparative genomics of the white-rot fungi, Phanerochaete carnosa and P. chrysosporium, to elucidate the genetic basis of the distinct wood types they colonize.</title>
        <authorList>
            <person name="Suzuki H."/>
            <person name="MacDonald J."/>
            <person name="Syed K."/>
            <person name="Salamov A."/>
            <person name="Hori C."/>
            <person name="Aerts A."/>
            <person name="Henrissat B."/>
            <person name="Wiebenga A."/>
            <person name="vanKuyk P.A."/>
            <person name="Barry K."/>
            <person name="Lindquist E."/>
            <person name="LaButti K."/>
            <person name="Lapidus A."/>
            <person name="Lucas S."/>
            <person name="Coutinho P."/>
            <person name="Gong Y."/>
            <person name="Samejima M."/>
            <person name="Mahadevan R."/>
            <person name="Abou-Zaid M."/>
            <person name="de Vries R.P."/>
            <person name="Igarashi K."/>
            <person name="Yadav J.S."/>
            <person name="Grigoriev I.V."/>
            <person name="Master E.R."/>
        </authorList>
    </citation>
    <scope>NUCLEOTIDE SEQUENCE [LARGE SCALE GENOMIC DNA]</scope>
    <source>
        <strain evidence="2 3">HHB-10118-sp</strain>
    </source>
</reference>
<dbReference type="EMBL" id="JH930472">
    <property type="protein sequence ID" value="EKM55993.1"/>
    <property type="molecule type" value="Genomic_DNA"/>
</dbReference>
<feature type="region of interest" description="Disordered" evidence="1">
    <location>
        <begin position="32"/>
        <end position="51"/>
    </location>
</feature>
<evidence type="ECO:0000256" key="1">
    <source>
        <dbReference type="SAM" id="MobiDB-lite"/>
    </source>
</evidence>
<feature type="compositionally biased region" description="Polar residues" evidence="1">
    <location>
        <begin position="42"/>
        <end position="51"/>
    </location>
</feature>
<dbReference type="HOGENOM" id="CLU_3107134_0_0_1"/>